<dbReference type="EMBL" id="CP034687">
    <property type="protein sequence ID" value="AZS89493.1"/>
    <property type="molecule type" value="Genomic_DNA"/>
</dbReference>
<evidence type="ECO:0000313" key="3">
    <source>
        <dbReference type="EMBL" id="QCN83666.1"/>
    </source>
</evidence>
<proteinExistence type="predicted"/>
<gene>
    <name evidence="3" type="ORF">DDJ31_00715</name>
    <name evidence="2" type="ORF">ELQ87_38520</name>
</gene>
<dbReference type="PANTHER" id="PTHR37817:SF1">
    <property type="entry name" value="N-ACETYLTRANSFERASE EIS"/>
    <property type="match status" value="1"/>
</dbReference>
<evidence type="ECO:0000313" key="5">
    <source>
        <dbReference type="Proteomes" id="UP000501753"/>
    </source>
</evidence>
<dbReference type="GO" id="GO:0030649">
    <property type="term" value="P:aminoglycoside antibiotic catabolic process"/>
    <property type="evidence" value="ECO:0007669"/>
    <property type="project" value="TreeGrafter"/>
</dbReference>
<dbReference type="InterPro" id="IPR016181">
    <property type="entry name" value="Acyl_CoA_acyltransferase"/>
</dbReference>
<accession>A0A3S9ZPK9</accession>
<dbReference type="Pfam" id="PF13527">
    <property type="entry name" value="Acetyltransf_9"/>
    <property type="match status" value="1"/>
</dbReference>
<organism evidence="2 4">
    <name type="scientific">Streptomyces griseoviridis</name>
    <dbReference type="NCBI Taxonomy" id="45398"/>
    <lineage>
        <taxon>Bacteria</taxon>
        <taxon>Bacillati</taxon>
        <taxon>Actinomycetota</taxon>
        <taxon>Actinomycetes</taxon>
        <taxon>Kitasatosporales</taxon>
        <taxon>Streptomycetaceae</taxon>
        <taxon>Streptomyces</taxon>
    </lineage>
</organism>
<dbReference type="AlphaFoldDB" id="A0A3S9ZPK9"/>
<dbReference type="InterPro" id="IPR000182">
    <property type="entry name" value="GNAT_dom"/>
</dbReference>
<dbReference type="CDD" id="cd04301">
    <property type="entry name" value="NAT_SF"/>
    <property type="match status" value="1"/>
</dbReference>
<name>A0A3S9ZPK9_STRGD</name>
<dbReference type="EMBL" id="CP029078">
    <property type="protein sequence ID" value="QCN83666.1"/>
    <property type="molecule type" value="Genomic_DNA"/>
</dbReference>
<reference evidence="2 4" key="2">
    <citation type="submission" date="2018-12" db="EMBL/GenBank/DDBJ databases">
        <title>Streptomyces griseoviridis F1-27 complete genome.</title>
        <authorList>
            <person name="Mariita R.M."/>
            <person name="Sello J.K."/>
        </authorList>
    </citation>
    <scope>NUCLEOTIDE SEQUENCE [LARGE SCALE GENOMIC DNA]</scope>
    <source>
        <strain evidence="2 4">F1-27</strain>
    </source>
</reference>
<feature type="domain" description="N-acetyltransferase" evidence="1">
    <location>
        <begin position="1"/>
        <end position="141"/>
    </location>
</feature>
<dbReference type="InterPro" id="IPR051554">
    <property type="entry name" value="Acetyltransferase_Eis"/>
</dbReference>
<keyword evidence="2" id="KW-0808">Transferase</keyword>
<dbReference type="Proteomes" id="UP000501753">
    <property type="component" value="Chromosome"/>
</dbReference>
<dbReference type="KEGG" id="sgd:ELQ87_38520"/>
<dbReference type="GO" id="GO:0034069">
    <property type="term" value="F:aminoglycoside N-acetyltransferase activity"/>
    <property type="evidence" value="ECO:0007669"/>
    <property type="project" value="TreeGrafter"/>
</dbReference>
<sequence length="319" mass="33369">MEFRSAAPADEPSLTALWRTAFGDAPVGALWLTDPGRHPRTVVAVEDGRVLSALHWTPRPIRSADGATDRVGCLGGVATRPEARGRGLVTRLLADAVDAMTADRCAWSLLCTGTPDVYRSAGWETFPTPLWHAGLPARPAPPPDTALPRTAGAADTARLAALHDRFDAARPLTTVRTAADWRLRVPHWYDRTTVTLLTDPTTAAAPGADPARPGGYAVARLGPGAAEVLELALAGPDPAAQARALLTGIAVRARAAGHRRLTVRAPDVPAVRAAVEAVFPDASAAAAHTGMARPLLASRARVRATVTAPGAVHWFGDSV</sequence>
<dbReference type="OrthoDB" id="5138008at2"/>
<evidence type="ECO:0000313" key="4">
    <source>
        <dbReference type="Proteomes" id="UP000271291"/>
    </source>
</evidence>
<evidence type="ECO:0000259" key="1">
    <source>
        <dbReference type="PROSITE" id="PS51186"/>
    </source>
</evidence>
<dbReference type="PANTHER" id="PTHR37817">
    <property type="entry name" value="N-ACETYLTRANSFERASE EIS"/>
    <property type="match status" value="1"/>
</dbReference>
<dbReference type="PROSITE" id="PS51186">
    <property type="entry name" value="GNAT"/>
    <property type="match status" value="1"/>
</dbReference>
<evidence type="ECO:0000313" key="2">
    <source>
        <dbReference type="EMBL" id="AZS89493.1"/>
    </source>
</evidence>
<dbReference type="Gene3D" id="3.40.630.30">
    <property type="match status" value="1"/>
</dbReference>
<protein>
    <submittedName>
        <fullName evidence="2">GNAT family N-acetyltransferase</fullName>
    </submittedName>
</protein>
<keyword evidence="5" id="KW-1185">Reference proteome</keyword>
<dbReference type="RefSeq" id="WP_127182262.1">
    <property type="nucleotide sequence ID" value="NZ_CP029078.1"/>
</dbReference>
<dbReference type="Proteomes" id="UP000271291">
    <property type="component" value="Chromosome"/>
</dbReference>
<reference evidence="3 5" key="1">
    <citation type="submission" date="2018-04" db="EMBL/GenBank/DDBJ databases">
        <title>Complete genome sequences of Streptomyces griseoviridis K61 and characterization of antagonistic properties of biological control agents.</title>
        <authorList>
            <person name="Mariita R.M."/>
            <person name="Sello J.K."/>
        </authorList>
    </citation>
    <scope>NUCLEOTIDE SEQUENCE [LARGE SCALE GENOMIC DNA]</scope>
    <source>
        <strain evidence="3 5">K61</strain>
    </source>
</reference>
<dbReference type="SUPFAM" id="SSF55729">
    <property type="entry name" value="Acyl-CoA N-acyltransferases (Nat)"/>
    <property type="match status" value="1"/>
</dbReference>